<comment type="function">
    <text evidence="9">Catalyzes hydrolysis of the D-alanyl-D-alanine dipeptide.</text>
</comment>
<protein>
    <recommendedName>
        <fullName evidence="9">D-alanyl-D-alanine dipeptidase</fullName>
        <shortName evidence="9">D-Ala-D-Ala dipeptidase</shortName>
        <ecNumber evidence="9">3.4.13.22</ecNumber>
    </recommendedName>
</protein>
<dbReference type="InterPro" id="IPR009045">
    <property type="entry name" value="Zn_M74/Hedgehog-like"/>
</dbReference>
<keyword evidence="5 9" id="KW-0862">Zinc</keyword>
<dbReference type="Pfam" id="PF01427">
    <property type="entry name" value="Peptidase_M15"/>
    <property type="match status" value="1"/>
</dbReference>
<dbReference type="SUPFAM" id="SSF55166">
    <property type="entry name" value="Hedgehog/DD-peptidase"/>
    <property type="match status" value="1"/>
</dbReference>
<keyword evidence="2 9" id="KW-0645">Protease</keyword>
<keyword evidence="6 9" id="KW-0224">Dipeptidase</keyword>
<evidence type="ECO:0000256" key="6">
    <source>
        <dbReference type="ARBA" id="ARBA00022997"/>
    </source>
</evidence>
<dbReference type="CDD" id="cd14843">
    <property type="entry name" value="D-Ala-D-Ala_dipeptidase_like"/>
    <property type="match status" value="1"/>
</dbReference>
<evidence type="ECO:0000256" key="5">
    <source>
        <dbReference type="ARBA" id="ARBA00022833"/>
    </source>
</evidence>
<evidence type="ECO:0000256" key="1">
    <source>
        <dbReference type="ARBA" id="ARBA00001362"/>
    </source>
</evidence>
<reference evidence="10 11" key="1">
    <citation type="journal article" date="2023" name="Microbiol. Spectr.">
        <title>Symbiosis of Carpenter Bees with Uncharacterized Lactic Acid Bacteria Showing NAD Auxotrophy.</title>
        <authorList>
            <person name="Kawasaki S."/>
            <person name="Ozawa K."/>
            <person name="Mori T."/>
            <person name="Yamamoto A."/>
            <person name="Ito M."/>
            <person name="Ohkuma M."/>
            <person name="Sakamoto M."/>
            <person name="Matsutani M."/>
        </authorList>
    </citation>
    <scope>NUCLEOTIDE SEQUENCE [LARGE SCALE GENOMIC DNA]</scope>
    <source>
        <strain evidence="10 11">KimH</strain>
    </source>
</reference>
<dbReference type="PANTHER" id="PTHR43126:SF2">
    <property type="entry name" value="D-ALANYL-D-ALANINE DIPEPTIDASE"/>
    <property type="match status" value="1"/>
</dbReference>
<dbReference type="PANTHER" id="PTHR43126">
    <property type="entry name" value="D-ALANYL-D-ALANINE DIPEPTIDASE"/>
    <property type="match status" value="1"/>
</dbReference>
<comment type="cofactor">
    <cofactor evidence="9">
        <name>Zn(2+)</name>
        <dbReference type="ChEBI" id="CHEBI:29105"/>
    </cofactor>
    <text evidence="9">Binds 1 zinc ion per subunit.</text>
</comment>
<evidence type="ECO:0000256" key="7">
    <source>
        <dbReference type="ARBA" id="ARBA00023049"/>
    </source>
</evidence>
<organism evidence="10 11">
    <name type="scientific">Bombiscardovia apis</name>
    <dbReference type="NCBI Taxonomy" id="2932182"/>
    <lineage>
        <taxon>Bacteria</taxon>
        <taxon>Bacillati</taxon>
        <taxon>Actinomycetota</taxon>
        <taxon>Actinomycetes</taxon>
        <taxon>Bifidobacteriales</taxon>
        <taxon>Bifidobacteriaceae</taxon>
        <taxon>Bombiscardovia</taxon>
    </lineage>
</organism>
<sequence length="221" mass="24859">MEMILLNDARVLAVQLRESGEEMVSLAGLGARLEVDWSRSQIASNSERFCYARRTVGQMLVKAAQSLPQGLILYLKEAYRPYGRQIKSFEESLDWFAERNPGLDADEIYRLTCQYVAPPQVAGHPTGGAVDVTLMRDGHELDMGCAFNEEPEAPRNLPYTECPYVSEDAQANRKLLADAMSAAGFVNYPSEWWHWSYGDAYWGFVSHNPACYTAQDETSLE</sequence>
<dbReference type="Proteomes" id="UP001321748">
    <property type="component" value="Chromosome"/>
</dbReference>
<evidence type="ECO:0000256" key="9">
    <source>
        <dbReference type="HAMAP-Rule" id="MF_01924"/>
    </source>
</evidence>
<evidence type="ECO:0000313" key="10">
    <source>
        <dbReference type="EMBL" id="BDR54315.1"/>
    </source>
</evidence>
<keyword evidence="11" id="KW-1185">Reference proteome</keyword>
<evidence type="ECO:0000256" key="3">
    <source>
        <dbReference type="ARBA" id="ARBA00022723"/>
    </source>
</evidence>
<feature type="binding site" evidence="9">
    <location>
        <position position="194"/>
    </location>
    <ligand>
        <name>Zn(2+)</name>
        <dbReference type="ChEBI" id="CHEBI:29105"/>
        <note>catalytic</note>
    </ligand>
</feature>
<feature type="active site" description="Proton donor/acceptor" evidence="9">
    <location>
        <position position="191"/>
    </location>
</feature>
<keyword evidence="7 9" id="KW-0482">Metalloprotease</keyword>
<feature type="site" description="Transition state stabilizer" evidence="9">
    <location>
        <position position="80"/>
    </location>
</feature>
<keyword evidence="8" id="KW-0961">Cell wall biogenesis/degradation</keyword>
<accession>A0ABN6SE44</accession>
<feature type="binding site" evidence="9">
    <location>
        <position position="131"/>
    </location>
    <ligand>
        <name>Zn(2+)</name>
        <dbReference type="ChEBI" id="CHEBI:29105"/>
        <note>catalytic</note>
    </ligand>
</feature>
<evidence type="ECO:0000256" key="8">
    <source>
        <dbReference type="ARBA" id="ARBA00023316"/>
    </source>
</evidence>
<name>A0ABN6SE44_9BIFI</name>
<keyword evidence="4 9" id="KW-0378">Hydrolase</keyword>
<feature type="binding site" evidence="9">
    <location>
        <position position="124"/>
    </location>
    <ligand>
        <name>Zn(2+)</name>
        <dbReference type="ChEBI" id="CHEBI:29105"/>
        <note>catalytic</note>
    </ligand>
</feature>
<dbReference type="InterPro" id="IPR000755">
    <property type="entry name" value="A_A_dipeptidase"/>
</dbReference>
<evidence type="ECO:0000256" key="4">
    <source>
        <dbReference type="ARBA" id="ARBA00022801"/>
    </source>
</evidence>
<dbReference type="HAMAP" id="MF_01924">
    <property type="entry name" value="A_A_dipeptidase"/>
    <property type="match status" value="1"/>
</dbReference>
<evidence type="ECO:0000256" key="2">
    <source>
        <dbReference type="ARBA" id="ARBA00022670"/>
    </source>
</evidence>
<keyword evidence="3 9" id="KW-0479">Metal-binding</keyword>
<proteinExistence type="inferred from homology"/>
<dbReference type="EMBL" id="AP026800">
    <property type="protein sequence ID" value="BDR54315.1"/>
    <property type="molecule type" value="Genomic_DNA"/>
</dbReference>
<comment type="catalytic activity">
    <reaction evidence="1 9">
        <text>D-alanyl-D-alanine + H2O = 2 D-alanine</text>
        <dbReference type="Rhea" id="RHEA:20661"/>
        <dbReference type="ChEBI" id="CHEBI:15377"/>
        <dbReference type="ChEBI" id="CHEBI:57416"/>
        <dbReference type="ChEBI" id="CHEBI:57822"/>
        <dbReference type="EC" id="3.4.13.22"/>
    </reaction>
</comment>
<dbReference type="Gene3D" id="3.30.1380.10">
    <property type="match status" value="1"/>
</dbReference>
<gene>
    <name evidence="10" type="ORF">KIMH_04260</name>
</gene>
<evidence type="ECO:0000313" key="11">
    <source>
        <dbReference type="Proteomes" id="UP001321748"/>
    </source>
</evidence>
<comment type="similarity">
    <text evidence="9">Belongs to the peptidase M15D family.</text>
</comment>
<dbReference type="EC" id="3.4.13.22" evidence="9"/>